<evidence type="ECO:0000256" key="2">
    <source>
        <dbReference type="ARBA" id="ARBA00022448"/>
    </source>
</evidence>
<accession>A0A1F4TPR9</accession>
<feature type="transmembrane region" description="Helical" evidence="7">
    <location>
        <begin position="274"/>
        <end position="296"/>
    </location>
</feature>
<evidence type="ECO:0000313" key="9">
    <source>
        <dbReference type="Proteomes" id="UP000177309"/>
    </source>
</evidence>
<protein>
    <recommendedName>
        <fullName evidence="10">Amino acid permease</fullName>
    </recommendedName>
</protein>
<name>A0A1F4TPR9_UNCSA</name>
<dbReference type="Gene3D" id="1.20.1740.10">
    <property type="entry name" value="Amino acid/polyamine transporter I"/>
    <property type="match status" value="1"/>
</dbReference>
<dbReference type="InterPro" id="IPR002293">
    <property type="entry name" value="AA/rel_permease1"/>
</dbReference>
<proteinExistence type="predicted"/>
<keyword evidence="6 7" id="KW-0472">Membrane</keyword>
<keyword evidence="3" id="KW-1003">Cell membrane</keyword>
<feature type="transmembrane region" description="Helical" evidence="7">
    <location>
        <begin position="151"/>
        <end position="169"/>
    </location>
</feature>
<comment type="caution">
    <text evidence="8">The sequence shown here is derived from an EMBL/GenBank/DDBJ whole genome shotgun (WGS) entry which is preliminary data.</text>
</comment>
<evidence type="ECO:0000256" key="6">
    <source>
        <dbReference type="ARBA" id="ARBA00023136"/>
    </source>
</evidence>
<keyword evidence="5 7" id="KW-1133">Transmembrane helix</keyword>
<evidence type="ECO:0000256" key="7">
    <source>
        <dbReference type="SAM" id="Phobius"/>
    </source>
</evidence>
<dbReference type="Proteomes" id="UP000177309">
    <property type="component" value="Unassembled WGS sequence"/>
</dbReference>
<evidence type="ECO:0000256" key="4">
    <source>
        <dbReference type="ARBA" id="ARBA00022692"/>
    </source>
</evidence>
<feature type="transmembrane region" description="Helical" evidence="7">
    <location>
        <begin position="224"/>
        <end position="247"/>
    </location>
</feature>
<dbReference type="GO" id="GO:0005886">
    <property type="term" value="C:plasma membrane"/>
    <property type="evidence" value="ECO:0007669"/>
    <property type="project" value="UniProtKB-SubCell"/>
</dbReference>
<dbReference type="InterPro" id="IPR050367">
    <property type="entry name" value="APC_superfamily"/>
</dbReference>
<reference evidence="8 9" key="1">
    <citation type="journal article" date="2016" name="Nat. Commun.">
        <title>Thousands of microbial genomes shed light on interconnected biogeochemical processes in an aquifer system.</title>
        <authorList>
            <person name="Anantharaman K."/>
            <person name="Brown C.T."/>
            <person name="Hug L.A."/>
            <person name="Sharon I."/>
            <person name="Castelle C.J."/>
            <person name="Probst A.J."/>
            <person name="Thomas B.C."/>
            <person name="Singh A."/>
            <person name="Wilkins M.J."/>
            <person name="Karaoz U."/>
            <person name="Brodie E.L."/>
            <person name="Williams K.H."/>
            <person name="Hubbard S.S."/>
            <person name="Banfield J.F."/>
        </authorList>
    </citation>
    <scope>NUCLEOTIDE SEQUENCE [LARGE SCALE GENOMIC DNA]</scope>
</reference>
<dbReference type="PANTHER" id="PTHR42770:SF15">
    <property type="entry name" value="GLUTAMATE_GAMMA-AMINOBUTYRATE ANTIPORTER-RELATED"/>
    <property type="match status" value="1"/>
</dbReference>
<feature type="transmembrane region" description="Helical" evidence="7">
    <location>
        <begin position="424"/>
        <end position="450"/>
    </location>
</feature>
<dbReference type="PANTHER" id="PTHR42770">
    <property type="entry name" value="AMINO ACID TRANSPORTER-RELATED"/>
    <property type="match status" value="1"/>
</dbReference>
<feature type="transmembrane region" description="Helical" evidence="7">
    <location>
        <begin position="396"/>
        <end position="418"/>
    </location>
</feature>
<dbReference type="EMBL" id="MEUI01000013">
    <property type="protein sequence ID" value="OGC34711.1"/>
    <property type="molecule type" value="Genomic_DNA"/>
</dbReference>
<feature type="transmembrane region" description="Helical" evidence="7">
    <location>
        <begin position="323"/>
        <end position="346"/>
    </location>
</feature>
<dbReference type="Pfam" id="PF13520">
    <property type="entry name" value="AA_permease_2"/>
    <property type="match status" value="1"/>
</dbReference>
<feature type="transmembrane region" description="Helical" evidence="7">
    <location>
        <begin position="352"/>
        <end position="376"/>
    </location>
</feature>
<evidence type="ECO:0000313" key="8">
    <source>
        <dbReference type="EMBL" id="OGC34711.1"/>
    </source>
</evidence>
<feature type="transmembrane region" description="Helical" evidence="7">
    <location>
        <begin position="121"/>
        <end position="139"/>
    </location>
</feature>
<feature type="transmembrane region" description="Helical" evidence="7">
    <location>
        <begin position="80"/>
        <end position="101"/>
    </location>
</feature>
<keyword evidence="4 7" id="KW-0812">Transmembrane</keyword>
<evidence type="ECO:0000256" key="5">
    <source>
        <dbReference type="ARBA" id="ARBA00022989"/>
    </source>
</evidence>
<dbReference type="PIRSF" id="PIRSF006060">
    <property type="entry name" value="AA_transporter"/>
    <property type="match status" value="1"/>
</dbReference>
<dbReference type="GO" id="GO:0022857">
    <property type="term" value="F:transmembrane transporter activity"/>
    <property type="evidence" value="ECO:0007669"/>
    <property type="project" value="InterPro"/>
</dbReference>
<dbReference type="AlphaFoldDB" id="A0A1F4TPR9"/>
<evidence type="ECO:0008006" key="10">
    <source>
        <dbReference type="Google" id="ProtNLM"/>
    </source>
</evidence>
<feature type="transmembrane region" description="Helical" evidence="7">
    <location>
        <begin position="12"/>
        <end position="33"/>
    </location>
</feature>
<sequence length="455" mass="50113">MERKKVLGFWDLFLFAFCAIFGVEAIATAAAIGPSAISWWLIFIVGYFLPSGLISAELGSTYPEQGGIYAWVKRAFGKRWAARTIWYYWVSLPIWIPAIYIAFAEILGHMFFPGLTLWDQVLIGIVMIWVTTAVNICSLESSKWVTNIGSISKVLIALGMILAAAMFFLKHGHIANEINLVNILPSLNAAVIFIPIIIYNLLGCELVSSAAGEMKNPQRDVPKAIILSAFAIAALYLISTLLIWVIVPANEINVSSGIIQMFIIAFDTHALSRVVTISIGMLILSTLFTGIVAWTLGQNRAIAEAANNGEMPKIFGLMSKNNAPIGASVASGIISTIIIVVYWFFADNAAEMFWHVTAFCLVIELFSYLILFPAYVALRKRDKNIKRPYQVPGPDWFAFLLAAVAEIIILVTIIILCLQPGKDFMWIALPIIVGTIVTVIIGEVLIGYSLKKQKV</sequence>
<keyword evidence="2" id="KW-0813">Transport</keyword>
<organism evidence="8 9">
    <name type="scientific">candidate division WOR-1 bacterium RIFOXYC2_FULL_41_25</name>
    <dbReference type="NCBI Taxonomy" id="1802586"/>
    <lineage>
        <taxon>Bacteria</taxon>
        <taxon>Bacillati</taxon>
        <taxon>Saganbacteria</taxon>
    </lineage>
</organism>
<comment type="subcellular location">
    <subcellularLocation>
        <location evidence="1">Cell membrane</location>
        <topology evidence="1">Multi-pass membrane protein</topology>
    </subcellularLocation>
</comment>
<evidence type="ECO:0000256" key="1">
    <source>
        <dbReference type="ARBA" id="ARBA00004651"/>
    </source>
</evidence>
<feature type="transmembrane region" description="Helical" evidence="7">
    <location>
        <begin position="189"/>
        <end position="212"/>
    </location>
</feature>
<evidence type="ECO:0000256" key="3">
    <source>
        <dbReference type="ARBA" id="ARBA00022475"/>
    </source>
</evidence>
<feature type="transmembrane region" description="Helical" evidence="7">
    <location>
        <begin position="39"/>
        <end position="59"/>
    </location>
</feature>
<gene>
    <name evidence="8" type="ORF">A2462_03210</name>
</gene>